<organism evidence="1 2">
    <name type="scientific">Aliiroseovarius pelagivivens</name>
    <dbReference type="NCBI Taxonomy" id="1639690"/>
    <lineage>
        <taxon>Bacteria</taxon>
        <taxon>Pseudomonadati</taxon>
        <taxon>Pseudomonadota</taxon>
        <taxon>Alphaproteobacteria</taxon>
        <taxon>Rhodobacterales</taxon>
        <taxon>Paracoccaceae</taxon>
        <taxon>Aliiroseovarius</taxon>
    </lineage>
</organism>
<reference evidence="1 2" key="1">
    <citation type="submission" date="2018-03" db="EMBL/GenBank/DDBJ databases">
        <authorList>
            <person name="Keele B.F."/>
        </authorList>
    </citation>
    <scope>NUCLEOTIDE SEQUENCE [LARGE SCALE GENOMIC DNA]</scope>
    <source>
        <strain evidence="1 2">CECT 8811</strain>
    </source>
</reference>
<dbReference type="RefSeq" id="WP_108856849.1">
    <property type="nucleotide sequence ID" value="NZ_OMOI01000001.1"/>
</dbReference>
<sequence length="70" mass="8206">MAFEELKASISLILDEIAKRPEDRHVLQEQLREKIAELDKLGLPVPEDIRRFEDELEQDDADDLFDNMPI</sequence>
<keyword evidence="2" id="KW-1185">Reference proteome</keyword>
<dbReference type="EMBL" id="OMOI01000001">
    <property type="protein sequence ID" value="SPF76879.1"/>
    <property type="molecule type" value="Genomic_DNA"/>
</dbReference>
<name>A0A2R8ALS8_9RHOB</name>
<proteinExistence type="predicted"/>
<evidence type="ECO:0000313" key="1">
    <source>
        <dbReference type="EMBL" id="SPF76879.1"/>
    </source>
</evidence>
<dbReference type="AlphaFoldDB" id="A0A2R8ALS8"/>
<dbReference type="OrthoDB" id="9808314at2"/>
<protein>
    <submittedName>
        <fullName evidence="1">Uncharacterized protein</fullName>
    </submittedName>
</protein>
<dbReference type="Proteomes" id="UP000244911">
    <property type="component" value="Unassembled WGS sequence"/>
</dbReference>
<evidence type="ECO:0000313" key="2">
    <source>
        <dbReference type="Proteomes" id="UP000244911"/>
    </source>
</evidence>
<gene>
    <name evidence="1" type="ORF">ALP8811_01896</name>
</gene>
<accession>A0A2R8ALS8</accession>